<accession>A0A317XFZ9</accession>
<dbReference type="GO" id="GO:0006412">
    <property type="term" value="P:translation"/>
    <property type="evidence" value="ECO:0007669"/>
    <property type="project" value="InterPro"/>
</dbReference>
<keyword evidence="3 8" id="KW-0689">Ribosomal protein</keyword>
<proteinExistence type="inferred from homology"/>
<dbReference type="Gene3D" id="3.90.1030.10">
    <property type="entry name" value="Ribosomal protein L17"/>
    <property type="match status" value="1"/>
</dbReference>
<dbReference type="InterPro" id="IPR036373">
    <property type="entry name" value="Ribosomal_bL17_sf"/>
</dbReference>
<dbReference type="AlphaFoldDB" id="A0A317XFZ9"/>
<dbReference type="PANTHER" id="PTHR14413:SF16">
    <property type="entry name" value="LARGE RIBOSOMAL SUBUNIT PROTEIN BL17M"/>
    <property type="match status" value="1"/>
</dbReference>
<dbReference type="FunFam" id="3.90.1030.10:FF:000005">
    <property type="entry name" value="Probable 50S ribosomal protein L17"/>
    <property type="match status" value="1"/>
</dbReference>
<evidence type="ECO:0000313" key="11">
    <source>
        <dbReference type="Proteomes" id="UP000246740"/>
    </source>
</evidence>
<dbReference type="FunCoup" id="A0A317XFZ9">
    <property type="interactions" value="191"/>
</dbReference>
<dbReference type="STRING" id="1882483.A0A317XFZ9"/>
<dbReference type="InterPro" id="IPR047859">
    <property type="entry name" value="Ribosomal_bL17_CS"/>
</dbReference>
<keyword evidence="5 8" id="KW-0687">Ribonucleoprotein</keyword>
<comment type="subcellular location">
    <subcellularLocation>
        <location evidence="1">Mitochondrion</location>
    </subcellularLocation>
</comment>
<dbReference type="GO" id="GO:0003735">
    <property type="term" value="F:structural constituent of ribosome"/>
    <property type="evidence" value="ECO:0007669"/>
    <property type="project" value="InterPro"/>
</dbReference>
<evidence type="ECO:0000256" key="5">
    <source>
        <dbReference type="ARBA" id="ARBA00023274"/>
    </source>
</evidence>
<evidence type="ECO:0000256" key="3">
    <source>
        <dbReference type="ARBA" id="ARBA00022980"/>
    </source>
</evidence>
<evidence type="ECO:0000256" key="4">
    <source>
        <dbReference type="ARBA" id="ARBA00023128"/>
    </source>
</evidence>
<evidence type="ECO:0000256" key="9">
    <source>
        <dbReference type="SAM" id="MobiDB-lite"/>
    </source>
</evidence>
<dbReference type="PANTHER" id="PTHR14413">
    <property type="entry name" value="RIBOSOMAL PROTEIN L17"/>
    <property type="match status" value="1"/>
</dbReference>
<reference evidence="10 11" key="1">
    <citation type="journal article" date="2018" name="Mol. Biol. Evol.">
        <title>Broad Genomic Sampling Reveals a Smut Pathogenic Ancestry of the Fungal Clade Ustilaginomycotina.</title>
        <authorList>
            <person name="Kijpornyongpan T."/>
            <person name="Mondo S.J."/>
            <person name="Barry K."/>
            <person name="Sandor L."/>
            <person name="Lee J."/>
            <person name="Lipzen A."/>
            <person name="Pangilinan J."/>
            <person name="LaButti K."/>
            <person name="Hainaut M."/>
            <person name="Henrissat B."/>
            <person name="Grigoriev I.V."/>
            <person name="Spatafora J.W."/>
            <person name="Aime M.C."/>
        </authorList>
    </citation>
    <scope>NUCLEOTIDE SEQUENCE [LARGE SCALE GENOMIC DNA]</scope>
    <source>
        <strain evidence="10 11">MCA 3645</strain>
    </source>
</reference>
<name>A0A317XFZ9_9BASI</name>
<gene>
    <name evidence="10" type="ORF">BCV70DRAFT_202957</name>
</gene>
<dbReference type="PROSITE" id="PS01167">
    <property type="entry name" value="RIBOSOMAL_L17"/>
    <property type="match status" value="1"/>
</dbReference>
<dbReference type="Proteomes" id="UP000246740">
    <property type="component" value="Unassembled WGS sequence"/>
</dbReference>
<evidence type="ECO:0000256" key="7">
    <source>
        <dbReference type="ARBA" id="ARBA00037226"/>
    </source>
</evidence>
<comment type="function">
    <text evidence="7">Component of the mitochondrial ribosome (mitoribosome), a dedicated translation machinery responsible for the synthesis of mitochondrial genome-encoded proteins, including at least some of the essential transmembrane subunits of the mitochondrial respiratory chain. The mitoribosomes are attached to the mitochondrial inner membrane and translation products are cotranslationally integrated into the membrane.</text>
</comment>
<dbReference type="InParanoid" id="A0A317XFZ9"/>
<protein>
    <recommendedName>
        <fullName evidence="6">Large ribosomal subunit protein bL17m</fullName>
    </recommendedName>
</protein>
<feature type="region of interest" description="Disordered" evidence="9">
    <location>
        <begin position="214"/>
        <end position="257"/>
    </location>
</feature>
<dbReference type="InterPro" id="IPR000456">
    <property type="entry name" value="Ribosomal_bL17"/>
</dbReference>
<evidence type="ECO:0000256" key="6">
    <source>
        <dbReference type="ARBA" id="ARBA00035290"/>
    </source>
</evidence>
<evidence type="ECO:0000256" key="2">
    <source>
        <dbReference type="ARBA" id="ARBA00008777"/>
    </source>
</evidence>
<dbReference type="SUPFAM" id="SSF64263">
    <property type="entry name" value="Prokaryotic ribosomal protein L17"/>
    <property type="match status" value="1"/>
</dbReference>
<evidence type="ECO:0000256" key="8">
    <source>
        <dbReference type="RuleBase" id="RU000660"/>
    </source>
</evidence>
<dbReference type="OrthoDB" id="275000at2759"/>
<keyword evidence="11" id="KW-1185">Reference proteome</keyword>
<dbReference type="NCBIfam" id="TIGR00059">
    <property type="entry name" value="L17"/>
    <property type="match status" value="1"/>
</dbReference>
<comment type="similarity">
    <text evidence="2 8">Belongs to the bacterial ribosomal protein bL17 family.</text>
</comment>
<sequence>MKGLAFRKLSRTSSHRNHLLRNLVSSLIEHERISTTVAKAKEAAREAEKIITLGKRGTVQAGYGARGYLYSQDVTLPKLQELAQRYANRPGGYTRIHLHGNRKGDHAPRAILELVDNPDDLRMQMTARTLAKEVFDRITRQGGDDILTGRQFDLATMEQDTRFNYITRKNITKAVQYGGMEARERLASLAQEHLLRLKATVAIDGPRRIDEDKIQSWGNNAPRGRLLTKPYAGSRPLAGQEGPDQPAPLPGKQKNSVIRIGKGAFAKRLNYRKVTMPSSSSASKRSVARA</sequence>
<dbReference type="Pfam" id="PF01196">
    <property type="entry name" value="Ribosomal_L17"/>
    <property type="match status" value="1"/>
</dbReference>
<evidence type="ECO:0000313" key="10">
    <source>
        <dbReference type="EMBL" id="PWY97306.1"/>
    </source>
</evidence>
<evidence type="ECO:0000256" key="1">
    <source>
        <dbReference type="ARBA" id="ARBA00004173"/>
    </source>
</evidence>
<keyword evidence="4" id="KW-0496">Mitochondrion</keyword>
<organism evidence="10 11">
    <name type="scientific">Testicularia cyperi</name>
    <dbReference type="NCBI Taxonomy" id="1882483"/>
    <lineage>
        <taxon>Eukaryota</taxon>
        <taxon>Fungi</taxon>
        <taxon>Dikarya</taxon>
        <taxon>Basidiomycota</taxon>
        <taxon>Ustilaginomycotina</taxon>
        <taxon>Ustilaginomycetes</taxon>
        <taxon>Ustilaginales</taxon>
        <taxon>Anthracoideaceae</taxon>
        <taxon>Testicularia</taxon>
    </lineage>
</organism>
<dbReference type="GO" id="GO:0005762">
    <property type="term" value="C:mitochondrial large ribosomal subunit"/>
    <property type="evidence" value="ECO:0007669"/>
    <property type="project" value="TreeGrafter"/>
</dbReference>
<dbReference type="EMBL" id="KZ819211">
    <property type="protein sequence ID" value="PWY97306.1"/>
    <property type="molecule type" value="Genomic_DNA"/>
</dbReference>